<dbReference type="GO" id="GO:0019752">
    <property type="term" value="P:carboxylic acid metabolic process"/>
    <property type="evidence" value="ECO:0007669"/>
    <property type="project" value="InterPro"/>
</dbReference>
<dbReference type="InterPro" id="IPR002129">
    <property type="entry name" value="PyrdxlP-dep_de-COase"/>
</dbReference>
<proteinExistence type="inferred from homology"/>
<dbReference type="PANTHER" id="PTHR11999:SF70">
    <property type="entry name" value="MIP05841P"/>
    <property type="match status" value="1"/>
</dbReference>
<dbReference type="InterPro" id="IPR015422">
    <property type="entry name" value="PyrdxlP-dep_Trfase_small"/>
</dbReference>
<protein>
    <submittedName>
        <fullName evidence="6">Unannotated protein</fullName>
    </submittedName>
</protein>
<evidence type="ECO:0000256" key="3">
    <source>
        <dbReference type="ARBA" id="ARBA00022793"/>
    </source>
</evidence>
<dbReference type="EMBL" id="CAEZSL010000192">
    <property type="protein sequence ID" value="CAB4552690.1"/>
    <property type="molecule type" value="Genomic_DNA"/>
</dbReference>
<evidence type="ECO:0000256" key="5">
    <source>
        <dbReference type="ARBA" id="ARBA00023239"/>
    </source>
</evidence>
<dbReference type="InterPro" id="IPR015421">
    <property type="entry name" value="PyrdxlP-dep_Trfase_major"/>
</dbReference>
<keyword evidence="4" id="KW-0663">Pyridoxal phosphate</keyword>
<evidence type="ECO:0000313" key="7">
    <source>
        <dbReference type="EMBL" id="CAB4789657.1"/>
    </source>
</evidence>
<comment type="similarity">
    <text evidence="2">Belongs to the group II decarboxylase family.</text>
</comment>
<dbReference type="Pfam" id="PF00282">
    <property type="entry name" value="Pyridoxal_deC"/>
    <property type="match status" value="1"/>
</dbReference>
<dbReference type="Gene3D" id="3.40.640.10">
    <property type="entry name" value="Type I PLP-dependent aspartate aminotransferase-like (Major domain)"/>
    <property type="match status" value="1"/>
</dbReference>
<gene>
    <name evidence="6" type="ORF">UFOPK1421_01390</name>
    <name evidence="7" type="ORF">UFOPK2921_01369</name>
</gene>
<keyword evidence="5" id="KW-0456">Lyase</keyword>
<evidence type="ECO:0000256" key="1">
    <source>
        <dbReference type="ARBA" id="ARBA00001933"/>
    </source>
</evidence>
<dbReference type="SUPFAM" id="SSF53383">
    <property type="entry name" value="PLP-dependent transferases"/>
    <property type="match status" value="1"/>
</dbReference>
<evidence type="ECO:0000256" key="4">
    <source>
        <dbReference type="ARBA" id="ARBA00022898"/>
    </source>
</evidence>
<name>A0A6J6CMC4_9ZZZZ</name>
<evidence type="ECO:0000313" key="6">
    <source>
        <dbReference type="EMBL" id="CAB4552690.1"/>
    </source>
</evidence>
<dbReference type="AlphaFoldDB" id="A0A6J6CMC4"/>
<comment type="cofactor">
    <cofactor evidence="1">
        <name>pyridoxal 5'-phosphate</name>
        <dbReference type="ChEBI" id="CHEBI:597326"/>
    </cofactor>
</comment>
<evidence type="ECO:0000256" key="2">
    <source>
        <dbReference type="ARBA" id="ARBA00009533"/>
    </source>
</evidence>
<dbReference type="GO" id="GO:0030170">
    <property type="term" value="F:pyridoxal phosphate binding"/>
    <property type="evidence" value="ECO:0007669"/>
    <property type="project" value="InterPro"/>
</dbReference>
<organism evidence="6">
    <name type="scientific">freshwater metagenome</name>
    <dbReference type="NCBI Taxonomy" id="449393"/>
    <lineage>
        <taxon>unclassified sequences</taxon>
        <taxon>metagenomes</taxon>
        <taxon>ecological metagenomes</taxon>
    </lineage>
</organism>
<dbReference type="GO" id="GO:0016831">
    <property type="term" value="F:carboxy-lyase activity"/>
    <property type="evidence" value="ECO:0007669"/>
    <property type="project" value="UniProtKB-KW"/>
</dbReference>
<dbReference type="PANTHER" id="PTHR11999">
    <property type="entry name" value="GROUP II PYRIDOXAL-5-PHOSPHATE DECARBOXYLASE"/>
    <property type="match status" value="1"/>
</dbReference>
<accession>A0A6J6CMC4</accession>
<dbReference type="InterPro" id="IPR010977">
    <property type="entry name" value="Aromatic_deC"/>
</dbReference>
<dbReference type="EMBL" id="CAEZZV010000226">
    <property type="protein sequence ID" value="CAB4789657.1"/>
    <property type="molecule type" value="Genomic_DNA"/>
</dbReference>
<dbReference type="Gene3D" id="3.90.1150.10">
    <property type="entry name" value="Aspartate Aminotransferase, domain 1"/>
    <property type="match status" value="1"/>
</dbReference>
<keyword evidence="3" id="KW-0210">Decarboxylase</keyword>
<sequence>MVGMHTPDAEMARLASKALLYSIDRIRVDPPPLGAPRPYEELLELVGQTITPEGITGAEALRLFIEVLAPSSIAVDHPKFLSFVPGAPTEASIIFDMVVSAASIYAGSWLEGAGAVFAENQALRWIADLAEFPESAGGVFVSGGTAGNMSALIAGRYWWRERNQGRHDHTRGLIMASKGAHSSVTQAARAMDADVLLVPADDRGRLVRSALRSTVDSMSQEDRDRLFAIVATCGTTNLGVIDDLSASADVAQELNVWFHVDGAYGAAGLCAPSIRDKYIGIERADSFIVDPHKWLFGPYDSCALIYRNVHDGPRAHTQHAEYLDVLHSEQDENEPWLEMNPADMAHHLSRRARGLPLWFSLATHGTQAYTDAMERTLKVTQQGADEIRTRPYLELLLEPDLSILVFRRLGWKAADYQRWSDQQLYSGESFVVPSSWNGETVLRFCIVNPRTHRQHLVEILDSLASENP</sequence>
<reference evidence="6" key="1">
    <citation type="submission" date="2020-05" db="EMBL/GenBank/DDBJ databases">
        <authorList>
            <person name="Chiriac C."/>
            <person name="Salcher M."/>
            <person name="Ghai R."/>
            <person name="Kavagutti S V."/>
        </authorList>
    </citation>
    <scope>NUCLEOTIDE SEQUENCE</scope>
</reference>
<dbReference type="InterPro" id="IPR015424">
    <property type="entry name" value="PyrdxlP-dep_Trfase"/>
</dbReference>